<accession>A0A0P6S391</accession>
<comment type="caution">
    <text evidence="1">The sequence shown here is derived from an EMBL/GenBank/DDBJ whole genome shotgun (WGS) entry which is preliminary data.</text>
</comment>
<dbReference type="Proteomes" id="UP000049578">
    <property type="component" value="Unassembled WGS sequence"/>
</dbReference>
<sequence length="77" mass="9164">MLRSKKVRSKKLEVGKYMPPLYHKLPCNDYNHERSEVLRWVSEQPDLLEWTFAQLKSAGYVKYNSETGTWSGVEDWE</sequence>
<proteinExistence type="predicted"/>
<protein>
    <submittedName>
        <fullName evidence="1">Uncharacterized protein</fullName>
    </submittedName>
</protein>
<name>A0A0P6S391_9STRE</name>
<dbReference type="RefSeq" id="WP_054278209.1">
    <property type="nucleotide sequence ID" value="NZ_LHQM01000005.1"/>
</dbReference>
<organism evidence="1 2">
    <name type="scientific">Streptococcus phocae</name>
    <dbReference type="NCBI Taxonomy" id="119224"/>
    <lineage>
        <taxon>Bacteria</taxon>
        <taxon>Bacillati</taxon>
        <taxon>Bacillota</taxon>
        <taxon>Bacilli</taxon>
        <taxon>Lactobacillales</taxon>
        <taxon>Streptococcaceae</taxon>
        <taxon>Streptococcus</taxon>
    </lineage>
</organism>
<dbReference type="STRING" id="119224.AKK44_01540"/>
<evidence type="ECO:0000313" key="1">
    <source>
        <dbReference type="EMBL" id="KPJ23089.1"/>
    </source>
</evidence>
<dbReference type="AlphaFoldDB" id="A0A0P6S391"/>
<gene>
    <name evidence="1" type="ORF">AKK44_01540</name>
</gene>
<reference evidence="1 2" key="1">
    <citation type="submission" date="2015-08" db="EMBL/GenBank/DDBJ databases">
        <title>Genome sequence of Streptococcus phocae subsp. phocae ATCC 51973T isolated from liver specimen obtained from seal.</title>
        <authorList>
            <person name="Avendano-Herrera R."/>
        </authorList>
    </citation>
    <scope>NUCLEOTIDE SEQUENCE [LARGE SCALE GENOMIC DNA]</scope>
    <source>
        <strain evidence="1 2">ATCC 51973</strain>
    </source>
</reference>
<dbReference type="EMBL" id="LHQM01000005">
    <property type="protein sequence ID" value="KPJ23089.1"/>
    <property type="molecule type" value="Genomic_DNA"/>
</dbReference>
<evidence type="ECO:0000313" key="2">
    <source>
        <dbReference type="Proteomes" id="UP000049578"/>
    </source>
</evidence>
<dbReference type="PATRIC" id="fig|119224.3.peg.1439"/>
<keyword evidence="2" id="KW-1185">Reference proteome</keyword>